<dbReference type="eggNOG" id="COG0625">
    <property type="taxonomic scope" value="Bacteria"/>
</dbReference>
<feature type="region of interest" description="Disordered" evidence="1">
    <location>
        <begin position="1"/>
        <end position="22"/>
    </location>
</feature>
<dbReference type="Gene3D" id="1.20.1050.10">
    <property type="match status" value="1"/>
</dbReference>
<name>X7FDI1_9RHOB</name>
<protein>
    <submittedName>
        <fullName evidence="2">Glutathione S-transferase</fullName>
    </submittedName>
</protein>
<accession>X7FDI1</accession>
<dbReference type="EMBL" id="JAME01000005">
    <property type="protein sequence ID" value="ETX30121.1"/>
    <property type="molecule type" value="Genomic_DNA"/>
</dbReference>
<comment type="caution">
    <text evidence="2">The sequence shown here is derived from an EMBL/GenBank/DDBJ whole genome shotgun (WGS) entry which is preliminary data.</text>
</comment>
<keyword evidence="2" id="KW-0808">Transferase</keyword>
<dbReference type="SUPFAM" id="SSF47616">
    <property type="entry name" value="GST C-terminal domain-like"/>
    <property type="match status" value="1"/>
</dbReference>
<dbReference type="AlphaFoldDB" id="X7FDI1"/>
<gene>
    <name evidence="2" type="ORF">RISW2_18180</name>
</gene>
<evidence type="ECO:0000313" key="2">
    <source>
        <dbReference type="EMBL" id="ETX30121.1"/>
    </source>
</evidence>
<proteinExistence type="predicted"/>
<dbReference type="STRING" id="1449351.RISW2_18180"/>
<evidence type="ECO:0000256" key="1">
    <source>
        <dbReference type="SAM" id="MobiDB-lite"/>
    </source>
</evidence>
<dbReference type="InterPro" id="IPR036282">
    <property type="entry name" value="Glutathione-S-Trfase_C_sf"/>
</dbReference>
<organism evidence="2 3">
    <name type="scientific">Roseivivax isoporae LMG 25204</name>
    <dbReference type="NCBI Taxonomy" id="1449351"/>
    <lineage>
        <taxon>Bacteria</taxon>
        <taxon>Pseudomonadati</taxon>
        <taxon>Pseudomonadota</taxon>
        <taxon>Alphaproteobacteria</taxon>
        <taxon>Rhodobacterales</taxon>
        <taxon>Roseobacteraceae</taxon>
        <taxon>Roseivivax</taxon>
    </lineage>
</organism>
<sequence>MHHAARLENAEPLGQQLRADPGQARADFGEAARPEHQLAHDQQRPALAHDLEAGVSWSALRLPAVEARVAEASARLGDAEWFTGSFTAGDLMMISVLLAIEGSALLAAHPNLVSCVSYVSRGTARPAFRQALADQMAGFTGHPPPGVAVAAAGAGEVRDGTARLS</sequence>
<evidence type="ECO:0000313" key="3">
    <source>
        <dbReference type="Proteomes" id="UP000023430"/>
    </source>
</evidence>
<dbReference type="Proteomes" id="UP000023430">
    <property type="component" value="Unassembled WGS sequence"/>
</dbReference>
<reference evidence="2 3" key="1">
    <citation type="submission" date="2014-01" db="EMBL/GenBank/DDBJ databases">
        <title>Roseivivax isoporae LMG 25204 Genome Sequencing.</title>
        <authorList>
            <person name="Lai Q."/>
            <person name="Li G."/>
            <person name="Shao Z."/>
        </authorList>
    </citation>
    <scope>NUCLEOTIDE SEQUENCE [LARGE SCALE GENOMIC DNA]</scope>
    <source>
        <strain evidence="2 3">LMG 25204</strain>
    </source>
</reference>
<dbReference type="GO" id="GO:0016740">
    <property type="term" value="F:transferase activity"/>
    <property type="evidence" value="ECO:0007669"/>
    <property type="project" value="UniProtKB-KW"/>
</dbReference>
<keyword evidence="3" id="KW-1185">Reference proteome</keyword>